<dbReference type="InterPro" id="IPR035094">
    <property type="entry name" value="EgtD"/>
</dbReference>
<keyword evidence="5" id="KW-1185">Reference proteome</keyword>
<dbReference type="KEGG" id="ttu:TERTU_3974"/>
<dbReference type="STRING" id="377629.TERTU_3974"/>
<dbReference type="InterPro" id="IPR017804">
    <property type="entry name" value="MeTrfase_EgtD-like"/>
</dbReference>
<proteinExistence type="predicted"/>
<evidence type="ECO:0000313" key="4">
    <source>
        <dbReference type="EMBL" id="ACR13404.1"/>
    </source>
</evidence>
<sequence length="317" mass="35818">MAAAANSEFGLAVERGLKADQKAISSRYLYDSRGSALFVEITQLDEYYLSRCEDEIFRDQAHRIVNAIGSEIAEVVELGCGDGFKTERLLQAIHGVQSQLKFVPVDISEDAIQTIEERMTDALPNIRLDSFTGDYDHFLQRNAKPTSGARLVLFLGSNIGNFTHTEASRFVRQIHQYCNTGDYLLLGLDLKKDIDLLHAAYNDNRGVTAEFNFNLLERMNRELGADFDRDKFRHHGYYNAQLGAMQSYLVSTEAQSVAVEALDMVAHFDCLEAIHLEDSHKYSLQDIHRLAAQSGFRVQELFSDSRGYFVDALLQKI</sequence>
<organism evidence="4 5">
    <name type="scientific">Teredinibacter turnerae (strain ATCC 39867 / T7901)</name>
    <dbReference type="NCBI Taxonomy" id="377629"/>
    <lineage>
        <taxon>Bacteria</taxon>
        <taxon>Pseudomonadati</taxon>
        <taxon>Pseudomonadota</taxon>
        <taxon>Gammaproteobacteria</taxon>
        <taxon>Cellvibrionales</taxon>
        <taxon>Cellvibrionaceae</taxon>
        <taxon>Teredinibacter</taxon>
    </lineage>
</organism>
<dbReference type="Gene3D" id="3.40.50.150">
    <property type="entry name" value="Vaccinia Virus protein VP39"/>
    <property type="match status" value="1"/>
</dbReference>
<name>C5BTQ2_TERTT</name>
<dbReference type="HOGENOM" id="CLU_049766_1_0_6"/>
<gene>
    <name evidence="4" type="ordered locus">TERTU_3974</name>
</gene>
<dbReference type="EMBL" id="CP001614">
    <property type="protein sequence ID" value="ACR13404.1"/>
    <property type="molecule type" value="Genomic_DNA"/>
</dbReference>
<dbReference type="OrthoDB" id="5289726at2"/>
<dbReference type="Proteomes" id="UP000009080">
    <property type="component" value="Chromosome"/>
</dbReference>
<dbReference type="InterPro" id="IPR051128">
    <property type="entry name" value="EgtD_Methyltrsf_superfamily"/>
</dbReference>
<evidence type="ECO:0000313" key="5">
    <source>
        <dbReference type="Proteomes" id="UP000009080"/>
    </source>
</evidence>
<evidence type="ECO:0000256" key="1">
    <source>
        <dbReference type="ARBA" id="ARBA00022603"/>
    </source>
</evidence>
<dbReference type="GO" id="GO:0008168">
    <property type="term" value="F:methyltransferase activity"/>
    <property type="evidence" value="ECO:0007669"/>
    <property type="project" value="UniProtKB-KW"/>
</dbReference>
<keyword evidence="2" id="KW-0808">Transferase</keyword>
<dbReference type="PANTHER" id="PTHR43397:SF1">
    <property type="entry name" value="ERGOTHIONEINE BIOSYNTHESIS PROTEIN 1"/>
    <property type="match status" value="1"/>
</dbReference>
<keyword evidence="1 4" id="KW-0489">Methyltransferase</keyword>
<evidence type="ECO:0000256" key="2">
    <source>
        <dbReference type="ARBA" id="ARBA00022679"/>
    </source>
</evidence>
<feature type="domain" description="Histidine-specific methyltransferase SAM-dependent" evidence="3">
    <location>
        <begin position="12"/>
        <end position="315"/>
    </location>
</feature>
<dbReference type="NCBIfam" id="TIGR03438">
    <property type="entry name" value="egtD_ergothio"/>
    <property type="match status" value="1"/>
</dbReference>
<dbReference type="Pfam" id="PF10017">
    <property type="entry name" value="Methyltransf_33"/>
    <property type="match status" value="1"/>
</dbReference>
<dbReference type="InterPro" id="IPR029063">
    <property type="entry name" value="SAM-dependent_MTases_sf"/>
</dbReference>
<dbReference type="PANTHER" id="PTHR43397">
    <property type="entry name" value="ERGOTHIONEINE BIOSYNTHESIS PROTEIN 1"/>
    <property type="match status" value="1"/>
</dbReference>
<reference evidence="4 5" key="1">
    <citation type="journal article" date="2009" name="PLoS ONE">
        <title>The complete genome of Teredinibacter turnerae T7901: an intracellular endosymbiont of marine wood-boring bivalves (shipworms).</title>
        <authorList>
            <person name="Yang J.C."/>
            <person name="Madupu R."/>
            <person name="Durkin A.S."/>
            <person name="Ekborg N.A."/>
            <person name="Pedamallu C.S."/>
            <person name="Hostetler J.B."/>
            <person name="Radune D."/>
            <person name="Toms B.S."/>
            <person name="Henrissat B."/>
            <person name="Coutinho P.M."/>
            <person name="Schwarz S."/>
            <person name="Field L."/>
            <person name="Trindade-Silva A.E."/>
            <person name="Soares C.A.G."/>
            <person name="Elshahawi S."/>
            <person name="Hanora A."/>
            <person name="Schmidt E.W."/>
            <person name="Haygood M.G."/>
            <person name="Posfai J."/>
            <person name="Benner J."/>
            <person name="Madinger C."/>
            <person name="Nove J."/>
            <person name="Anton B."/>
            <person name="Chaudhary K."/>
            <person name="Foster J."/>
            <person name="Holman A."/>
            <person name="Kumar S."/>
            <person name="Lessard P.A."/>
            <person name="Luyten Y.A."/>
            <person name="Slatko B."/>
            <person name="Wood N."/>
            <person name="Wu B."/>
            <person name="Teplitski M."/>
            <person name="Mougous J.D."/>
            <person name="Ward N."/>
            <person name="Eisen J.A."/>
            <person name="Badger J.H."/>
            <person name="Distel D.L."/>
        </authorList>
    </citation>
    <scope>NUCLEOTIDE SEQUENCE [LARGE SCALE GENOMIC DNA]</scope>
    <source>
        <strain evidence="5">ATCC 39867 / T7901</strain>
    </source>
</reference>
<protein>
    <submittedName>
        <fullName evidence="4">Methyltransferase</fullName>
    </submittedName>
</protein>
<dbReference type="eggNOG" id="COG4301">
    <property type="taxonomic scope" value="Bacteria"/>
</dbReference>
<evidence type="ECO:0000259" key="3">
    <source>
        <dbReference type="Pfam" id="PF10017"/>
    </source>
</evidence>
<dbReference type="GO" id="GO:0032259">
    <property type="term" value="P:methylation"/>
    <property type="evidence" value="ECO:0007669"/>
    <property type="project" value="UniProtKB-KW"/>
</dbReference>
<dbReference type="SUPFAM" id="SSF53335">
    <property type="entry name" value="S-adenosyl-L-methionine-dependent methyltransferases"/>
    <property type="match status" value="1"/>
</dbReference>
<dbReference type="AlphaFoldDB" id="C5BTQ2"/>
<dbReference type="PIRSF" id="PIRSF018005">
    <property type="entry name" value="UCP018005"/>
    <property type="match status" value="1"/>
</dbReference>
<dbReference type="InterPro" id="IPR019257">
    <property type="entry name" value="MeTrfase_dom"/>
</dbReference>
<accession>C5BTQ2</accession>